<protein>
    <submittedName>
        <fullName evidence="1">Uncharacterized protein</fullName>
    </submittedName>
</protein>
<dbReference type="Proteomes" id="UP001144978">
    <property type="component" value="Unassembled WGS sequence"/>
</dbReference>
<keyword evidence="2" id="KW-1185">Reference proteome</keyword>
<organism evidence="1 2">
    <name type="scientific">Trametes sanguinea</name>
    <dbReference type="NCBI Taxonomy" id="158606"/>
    <lineage>
        <taxon>Eukaryota</taxon>
        <taxon>Fungi</taxon>
        <taxon>Dikarya</taxon>
        <taxon>Basidiomycota</taxon>
        <taxon>Agaricomycotina</taxon>
        <taxon>Agaricomycetes</taxon>
        <taxon>Polyporales</taxon>
        <taxon>Polyporaceae</taxon>
        <taxon>Trametes</taxon>
    </lineage>
</organism>
<comment type="caution">
    <text evidence="1">The sequence shown here is derived from an EMBL/GenBank/DDBJ whole genome shotgun (WGS) entry which is preliminary data.</text>
</comment>
<gene>
    <name evidence="1" type="ORF">NUW54_g7737</name>
</gene>
<reference evidence="1" key="1">
    <citation type="submission" date="2022-08" db="EMBL/GenBank/DDBJ databases">
        <title>Genome Sequence of Pycnoporus sanguineus.</title>
        <authorList>
            <person name="Buettner E."/>
        </authorList>
    </citation>
    <scope>NUCLEOTIDE SEQUENCE</scope>
    <source>
        <strain evidence="1">CG-C14</strain>
    </source>
</reference>
<accession>A0ACC1PIU5</accession>
<name>A0ACC1PIU5_9APHY</name>
<evidence type="ECO:0000313" key="1">
    <source>
        <dbReference type="EMBL" id="KAJ2993358.1"/>
    </source>
</evidence>
<sequence length="272" mass="28660">MGNVTRKVHAVLTQPSCTSGSVVERESTSNAVAFQDFTSAAPTSNLTHHCEAETSSANAVADGWTQHQARWLHPGFSQTLATLNAILHYGPLDMDENESTAGSGYEGWYGAFRDVPVVTPYTNPPPLPSPLTLAAGDPDATPFEPSPSTIVAPHAIHPVLIPAFPSPDTNSERSLDEDSLSLSESLTPVPQDRDSSTPKPHLGTSHTDGRYSATPVAHQTCDQLTPQHSATVPPQLPPLPPATPPATTSAAVCDPATKGLYPKSRDPRTAAP</sequence>
<evidence type="ECO:0000313" key="2">
    <source>
        <dbReference type="Proteomes" id="UP001144978"/>
    </source>
</evidence>
<dbReference type="EMBL" id="JANSHE010002276">
    <property type="protein sequence ID" value="KAJ2993358.1"/>
    <property type="molecule type" value="Genomic_DNA"/>
</dbReference>
<proteinExistence type="predicted"/>